<dbReference type="SUPFAM" id="SSF48403">
    <property type="entry name" value="Ankyrin repeat"/>
    <property type="match status" value="1"/>
</dbReference>
<dbReference type="STRING" id="1754190.A0A1Y2CQH4"/>
<comment type="caution">
    <text evidence="5">The sequence shown here is derived from an EMBL/GenBank/DDBJ whole genome shotgun (WGS) entry which is preliminary data.</text>
</comment>
<dbReference type="EMBL" id="MCOG01000100">
    <property type="protein sequence ID" value="ORY49280.1"/>
    <property type="molecule type" value="Genomic_DNA"/>
</dbReference>
<organism evidence="5 6">
    <name type="scientific">Neocallimastix californiae</name>
    <dbReference type="NCBI Taxonomy" id="1754190"/>
    <lineage>
        <taxon>Eukaryota</taxon>
        <taxon>Fungi</taxon>
        <taxon>Fungi incertae sedis</taxon>
        <taxon>Chytridiomycota</taxon>
        <taxon>Chytridiomycota incertae sedis</taxon>
        <taxon>Neocallimastigomycetes</taxon>
        <taxon>Neocallimastigales</taxon>
        <taxon>Neocallimastigaceae</taxon>
        <taxon>Neocallimastix</taxon>
    </lineage>
</organism>
<keyword evidence="1" id="KW-0677">Repeat</keyword>
<dbReference type="SMART" id="SM00248">
    <property type="entry name" value="ANK"/>
    <property type="match status" value="5"/>
</dbReference>
<accession>A0A1Y2CQH4</accession>
<evidence type="ECO:0000256" key="1">
    <source>
        <dbReference type="ARBA" id="ARBA00022737"/>
    </source>
</evidence>
<dbReference type="Gene3D" id="2.40.10.10">
    <property type="entry name" value="Trypsin-like serine proteases"/>
    <property type="match status" value="2"/>
</dbReference>
<reference evidence="5 6" key="1">
    <citation type="submission" date="2016-08" db="EMBL/GenBank/DDBJ databases">
        <title>A Parts List for Fungal Cellulosomes Revealed by Comparative Genomics.</title>
        <authorList>
            <consortium name="DOE Joint Genome Institute"/>
            <person name="Haitjema C.H."/>
            <person name="Gilmore S.P."/>
            <person name="Henske J.K."/>
            <person name="Solomon K.V."/>
            <person name="De Groot R."/>
            <person name="Kuo A."/>
            <person name="Mondo S.J."/>
            <person name="Salamov A.A."/>
            <person name="Labutti K."/>
            <person name="Zhao Z."/>
            <person name="Chiniquy J."/>
            <person name="Barry K."/>
            <person name="Brewer H.M."/>
            <person name="Purvine S.O."/>
            <person name="Wright A.T."/>
            <person name="Boxma B."/>
            <person name="Van Alen T."/>
            <person name="Hackstein J.H."/>
            <person name="Baker S.E."/>
            <person name="Grigoriev I.V."/>
            <person name="O'Malley M.A."/>
        </authorList>
    </citation>
    <scope>NUCLEOTIDE SEQUENCE [LARGE SCALE GENOMIC DNA]</scope>
    <source>
        <strain evidence="5 6">G1</strain>
    </source>
</reference>
<dbReference type="InterPro" id="IPR002110">
    <property type="entry name" value="Ankyrin_rpt"/>
</dbReference>
<proteinExistence type="predicted"/>
<protein>
    <submittedName>
        <fullName evidence="5">Uncharacterized protein</fullName>
    </submittedName>
</protein>
<name>A0A1Y2CQH4_9FUNG</name>
<keyword evidence="2 3" id="KW-0040">ANK repeat</keyword>
<dbReference type="PANTHER" id="PTHR24198">
    <property type="entry name" value="ANKYRIN REPEAT AND PROTEIN KINASE DOMAIN-CONTAINING PROTEIN"/>
    <property type="match status" value="1"/>
</dbReference>
<feature type="compositionally biased region" description="Polar residues" evidence="4">
    <location>
        <begin position="231"/>
        <end position="249"/>
    </location>
</feature>
<sequence>MKNENLNLINECKNGNIKEIRQLLKNNIDVNIKNEYGDSPLTIACEKRNFEIIKYLIKKGAKINVTNSTGSSPLNILCKEKSKDILEITLEIIDYLLKKGAEINYKDENGLTPLLIACYFNNKKVLKMLLSFNEADINIKNNYGDSPFMVSDYFCDKKIIKYLEEYKAKMDQNQKCTNEDSLKIISKKNQNKNFNEELKADKMIKTIFLNRNESNFESQSSHDFNDENDVESQTNSDNYSNKTDLKSQPSDNSNNESDLESMISSENDSNNDNIISQIYKLKYIDQHIIDSEKIISLKLHNLNLISQSYISIKIHEILLNISKKSICCINLGPKSGGTGFFIKLSIPSEQKPLYGLITNNHVLNSDYFKNNDVVKISSNEKEDSFIIKLNNTFIFTSEFIDITFIQLSDDIYSKNPEIFLDPCDDDDYCDDDRFTYIFQYPKKKLSFATGYIKSSSGFSYFHTASTDGGSSGSPLLNRDMKIIGVHKAGSESDNINIATKMSIVKYSITTLYYKGYSNEIRKAREPVRELSKDEIKELEIHGLNETEIPNMYQCPFTHSSLLMLFYRTNHGWYFTLKNKKEISTDINDIKFYNWTLINPYKKVEEIIKEFDEKLEHRHELII</sequence>
<dbReference type="InterPro" id="IPR036770">
    <property type="entry name" value="Ankyrin_rpt-contain_sf"/>
</dbReference>
<dbReference type="Pfam" id="PF13365">
    <property type="entry name" value="Trypsin_2"/>
    <property type="match status" value="1"/>
</dbReference>
<dbReference type="InterPro" id="IPR043504">
    <property type="entry name" value="Peptidase_S1_PA_chymotrypsin"/>
</dbReference>
<evidence type="ECO:0000313" key="6">
    <source>
        <dbReference type="Proteomes" id="UP000193920"/>
    </source>
</evidence>
<evidence type="ECO:0000256" key="4">
    <source>
        <dbReference type="SAM" id="MobiDB-lite"/>
    </source>
</evidence>
<dbReference type="Proteomes" id="UP000193920">
    <property type="component" value="Unassembled WGS sequence"/>
</dbReference>
<evidence type="ECO:0000313" key="5">
    <source>
        <dbReference type="EMBL" id="ORY49280.1"/>
    </source>
</evidence>
<dbReference type="PROSITE" id="PS50297">
    <property type="entry name" value="ANK_REP_REGION"/>
    <property type="match status" value="1"/>
</dbReference>
<feature type="repeat" description="ANK" evidence="3">
    <location>
        <begin position="109"/>
        <end position="142"/>
    </location>
</feature>
<feature type="repeat" description="ANK" evidence="3">
    <location>
        <begin position="36"/>
        <end position="68"/>
    </location>
</feature>
<feature type="non-terminal residue" evidence="5">
    <location>
        <position position="622"/>
    </location>
</feature>
<evidence type="ECO:0000256" key="2">
    <source>
        <dbReference type="ARBA" id="ARBA00023043"/>
    </source>
</evidence>
<dbReference type="OrthoDB" id="366390at2759"/>
<feature type="repeat" description="ANK" evidence="3">
    <location>
        <begin position="69"/>
        <end position="108"/>
    </location>
</feature>
<evidence type="ECO:0000256" key="3">
    <source>
        <dbReference type="PROSITE-ProRule" id="PRU00023"/>
    </source>
</evidence>
<keyword evidence="6" id="KW-1185">Reference proteome</keyword>
<feature type="compositionally biased region" description="Low complexity" evidence="4">
    <location>
        <begin position="250"/>
        <end position="268"/>
    </location>
</feature>
<feature type="region of interest" description="Disordered" evidence="4">
    <location>
        <begin position="217"/>
        <end position="268"/>
    </location>
</feature>
<dbReference type="PROSITE" id="PS50088">
    <property type="entry name" value="ANK_REPEAT"/>
    <property type="match status" value="3"/>
</dbReference>
<dbReference type="InterPro" id="IPR009003">
    <property type="entry name" value="Peptidase_S1_PA"/>
</dbReference>
<dbReference type="Pfam" id="PF12796">
    <property type="entry name" value="Ank_2"/>
    <property type="match status" value="2"/>
</dbReference>
<dbReference type="Gene3D" id="1.25.40.20">
    <property type="entry name" value="Ankyrin repeat-containing domain"/>
    <property type="match status" value="1"/>
</dbReference>
<dbReference type="PANTHER" id="PTHR24198:SF165">
    <property type="entry name" value="ANKYRIN REPEAT-CONTAINING PROTEIN-RELATED"/>
    <property type="match status" value="1"/>
</dbReference>
<dbReference type="AlphaFoldDB" id="A0A1Y2CQH4"/>
<gene>
    <name evidence="5" type="ORF">LY90DRAFT_457116</name>
</gene>
<dbReference type="SUPFAM" id="SSF50494">
    <property type="entry name" value="Trypsin-like serine proteases"/>
    <property type="match status" value="1"/>
</dbReference>